<keyword evidence="2" id="KW-1185">Reference proteome</keyword>
<sequence>MMIIDDWLEDRIYEHRFNELESSDAAEFAMLGGIIRAQAVAAGYRIEVLESACGGDIPAYLLAQHSAMVQRLKKPQPAMA</sequence>
<evidence type="ECO:0000313" key="1">
    <source>
        <dbReference type="EMBL" id="TWF43969.1"/>
    </source>
</evidence>
<name>A0A561Q0V0_9HYPH</name>
<dbReference type="OrthoDB" id="8410720at2"/>
<dbReference type="EMBL" id="VIWP01000017">
    <property type="protein sequence ID" value="TWF43969.1"/>
    <property type="molecule type" value="Genomic_DNA"/>
</dbReference>
<protein>
    <submittedName>
        <fullName evidence="1">Uncharacterized protein</fullName>
    </submittedName>
</protein>
<comment type="caution">
    <text evidence="1">The sequence shown here is derived from an EMBL/GenBank/DDBJ whole genome shotgun (WGS) entry which is preliminary data.</text>
</comment>
<evidence type="ECO:0000313" key="2">
    <source>
        <dbReference type="Proteomes" id="UP000320653"/>
    </source>
</evidence>
<organism evidence="1 2">
    <name type="scientific">Neorhizobium alkalisoli</name>
    <dbReference type="NCBI Taxonomy" id="528178"/>
    <lineage>
        <taxon>Bacteria</taxon>
        <taxon>Pseudomonadati</taxon>
        <taxon>Pseudomonadota</taxon>
        <taxon>Alphaproteobacteria</taxon>
        <taxon>Hyphomicrobiales</taxon>
        <taxon>Rhizobiaceae</taxon>
        <taxon>Rhizobium/Agrobacterium group</taxon>
        <taxon>Neorhizobium</taxon>
    </lineage>
</organism>
<gene>
    <name evidence="1" type="ORF">FHW37_11757</name>
</gene>
<dbReference type="AlphaFoldDB" id="A0A561Q0V0"/>
<proteinExistence type="predicted"/>
<dbReference type="RefSeq" id="WP_145643508.1">
    <property type="nucleotide sequence ID" value="NZ_VIWP01000017.1"/>
</dbReference>
<reference evidence="1 2" key="1">
    <citation type="submission" date="2019-06" db="EMBL/GenBank/DDBJ databases">
        <title>Sorghum-associated microbial communities from plants grown in Nebraska, USA.</title>
        <authorList>
            <person name="Schachtman D."/>
        </authorList>
    </citation>
    <scope>NUCLEOTIDE SEQUENCE [LARGE SCALE GENOMIC DNA]</scope>
    <source>
        <strain evidence="1 2">1225</strain>
    </source>
</reference>
<accession>A0A561Q0V0</accession>
<dbReference type="Proteomes" id="UP000320653">
    <property type="component" value="Unassembled WGS sequence"/>
</dbReference>